<dbReference type="PRINTS" id="PR00756">
    <property type="entry name" value="ALADIPTASE"/>
</dbReference>
<dbReference type="InterPro" id="IPR001930">
    <property type="entry name" value="Peptidase_M1"/>
</dbReference>
<dbReference type="Pfam" id="PF01433">
    <property type="entry name" value="Peptidase_M1"/>
    <property type="match status" value="1"/>
</dbReference>
<dbReference type="Pfam" id="PF11940">
    <property type="entry name" value="DUF3458"/>
    <property type="match status" value="1"/>
</dbReference>
<keyword evidence="10" id="KW-0862">Zinc</keyword>
<dbReference type="InterPro" id="IPR035414">
    <property type="entry name" value="Peptidase_M1_pepN_Ig-like"/>
</dbReference>
<dbReference type="EC" id="3.4.11.2" evidence="4 12"/>
<dbReference type="AlphaFoldDB" id="A0A1Y6EF63"/>
<evidence type="ECO:0000256" key="7">
    <source>
        <dbReference type="ARBA" id="ARBA00022670"/>
    </source>
</evidence>
<dbReference type="Gene3D" id="2.60.40.1840">
    <property type="match status" value="1"/>
</dbReference>
<feature type="domain" description="Peptidase M1 membrane alanine aminopeptidase" evidence="13">
    <location>
        <begin position="231"/>
        <end position="444"/>
    </location>
</feature>
<evidence type="ECO:0000256" key="2">
    <source>
        <dbReference type="ARBA" id="ARBA00001947"/>
    </source>
</evidence>
<evidence type="ECO:0000259" key="13">
    <source>
        <dbReference type="Pfam" id="PF01433"/>
    </source>
</evidence>
<evidence type="ECO:0000256" key="5">
    <source>
        <dbReference type="ARBA" id="ARBA00015611"/>
    </source>
</evidence>
<reference evidence="18" key="1">
    <citation type="submission" date="2017-04" db="EMBL/GenBank/DDBJ databases">
        <authorList>
            <person name="Varghese N."/>
            <person name="Submissions S."/>
        </authorList>
    </citation>
    <scope>NUCLEOTIDE SEQUENCE [LARGE SCALE GENOMIC DNA]</scope>
</reference>
<accession>A0A1Y6EF63</accession>
<evidence type="ECO:0000256" key="11">
    <source>
        <dbReference type="ARBA" id="ARBA00023049"/>
    </source>
</evidence>
<evidence type="ECO:0000259" key="14">
    <source>
        <dbReference type="Pfam" id="PF11940"/>
    </source>
</evidence>
<dbReference type="Gene3D" id="3.30.2010.30">
    <property type="match status" value="1"/>
</dbReference>
<dbReference type="SUPFAM" id="SSF63737">
    <property type="entry name" value="Leukotriene A4 hydrolase N-terminal domain"/>
    <property type="match status" value="1"/>
</dbReference>
<dbReference type="GO" id="GO:0008270">
    <property type="term" value="F:zinc ion binding"/>
    <property type="evidence" value="ECO:0007669"/>
    <property type="project" value="InterPro"/>
</dbReference>
<evidence type="ECO:0000259" key="16">
    <source>
        <dbReference type="Pfam" id="PF17900"/>
    </source>
</evidence>
<evidence type="ECO:0000256" key="8">
    <source>
        <dbReference type="ARBA" id="ARBA00022723"/>
    </source>
</evidence>
<dbReference type="NCBIfam" id="TIGR02414">
    <property type="entry name" value="pepN_proteo"/>
    <property type="match status" value="1"/>
</dbReference>
<dbReference type="PANTHER" id="PTHR46322">
    <property type="entry name" value="PUROMYCIN-SENSITIVE AMINOPEPTIDASE"/>
    <property type="match status" value="1"/>
</dbReference>
<dbReference type="InterPro" id="IPR038438">
    <property type="entry name" value="PepN_Ig-like_sf"/>
</dbReference>
<keyword evidence="9" id="KW-0378">Hydrolase</keyword>
<evidence type="ECO:0000256" key="3">
    <source>
        <dbReference type="ARBA" id="ARBA00010136"/>
    </source>
</evidence>
<dbReference type="InterPro" id="IPR045357">
    <property type="entry name" value="Aminopeptidase_N-like_N"/>
</dbReference>
<dbReference type="Gene3D" id="1.25.50.10">
    <property type="entry name" value="Peptidase M1, alanyl aminopeptidase, C-terminal domain"/>
    <property type="match status" value="1"/>
</dbReference>
<dbReference type="GO" id="GO:0008237">
    <property type="term" value="F:metallopeptidase activity"/>
    <property type="evidence" value="ECO:0007669"/>
    <property type="project" value="UniProtKB-UniRule"/>
</dbReference>
<keyword evidence="7" id="KW-0645">Protease</keyword>
<dbReference type="Gene3D" id="1.10.390.10">
    <property type="entry name" value="Neutral Protease Domain 2"/>
    <property type="match status" value="1"/>
</dbReference>
<feature type="domain" description="Peptidase M1 alanyl aminopeptidase Ig-like fold" evidence="14">
    <location>
        <begin position="450"/>
        <end position="551"/>
    </location>
</feature>
<proteinExistence type="inferred from homology"/>
<dbReference type="InterPro" id="IPR014782">
    <property type="entry name" value="Peptidase_M1_dom"/>
</dbReference>
<evidence type="ECO:0000256" key="12">
    <source>
        <dbReference type="NCBIfam" id="TIGR02414"/>
    </source>
</evidence>
<comment type="catalytic activity">
    <reaction evidence="1">
        <text>Release of an N-terminal amino acid, Xaa-|-Yaa- from a peptide, amide or arylamide. Xaa is preferably Ala, but may be most amino acids including Pro (slow action). When a terminal hydrophobic residue is followed by a prolyl residue, the two may be released as an intact Xaa-Pro dipeptide.</text>
        <dbReference type="EC" id="3.4.11.2"/>
    </reaction>
</comment>
<evidence type="ECO:0000313" key="17">
    <source>
        <dbReference type="EMBL" id="SMQ61227.1"/>
    </source>
</evidence>
<keyword evidence="8" id="KW-0479">Metal-binding</keyword>
<evidence type="ECO:0000256" key="1">
    <source>
        <dbReference type="ARBA" id="ARBA00000098"/>
    </source>
</evidence>
<feature type="domain" description="Peptidase M1 alanyl aminopeptidase C-terminal" evidence="15">
    <location>
        <begin position="557"/>
        <end position="876"/>
    </location>
</feature>
<evidence type="ECO:0000256" key="6">
    <source>
        <dbReference type="ARBA" id="ARBA00022438"/>
    </source>
</evidence>
<dbReference type="OrthoDB" id="100605at2"/>
<dbReference type="Pfam" id="PF17900">
    <property type="entry name" value="Peptidase_M1_N"/>
    <property type="match status" value="1"/>
</dbReference>
<feature type="domain" description="Aminopeptidase N-like N-terminal" evidence="16">
    <location>
        <begin position="25"/>
        <end position="192"/>
    </location>
</feature>
<evidence type="ECO:0000256" key="9">
    <source>
        <dbReference type="ARBA" id="ARBA00022801"/>
    </source>
</evidence>
<dbReference type="SUPFAM" id="SSF55486">
    <property type="entry name" value="Metalloproteases ('zincins'), catalytic domain"/>
    <property type="match status" value="1"/>
</dbReference>
<sequence>MRTETEQTIYLKDYAPTPYRIVSVDLDFKILEDTTRVRAQLTIEPREQTPPGTPLVLNGDELKLDSVAVDGAPLVLSAYVSDANALTLVEPPHRRFVLETEVTLNPAANTKLMGLYRSSGTWCTQCEPEGFRRITYYLDRPDVLAPFKVRMSAPKALAPVLLANGNLVDQGDLGDGMHYAVWEDPFLKPAYLFALVAGDLGSISDSFTTMSGRKVSLGIYCTHGKENECHYAMDSLKRSMAWDERRFGREYDLDVFNIVAVSDFNFGAMENKGLNIFNDKLVFAQPETATDANYHSIERVIAHEYFHNWTGNRITCRDWFQLCLKEGLTVFRDQEFTSDERSRPVQRIHDVQNLRTSQFPEDGGPLAHPPRPDSFREINNFYTTTVYEKGAEIVRMLATLLGEAGFRKAMDLYFERHDGEATTIEAFIKVFEDASGRDLSQFATWYLQAGTPQVGVTDSYDPASQTYTLTLTQKVEPTPGEPTKKPLLIPVRFGLIGPNGSPMGFGSVSGGAVEDDLILLDRDSVTLTFTGVANKPVPSLFRGFSAPVKIASNLGQEELLFLARHDSDPFNRWDALQTATTTLIANAATGTAWSGTEVDALRQALVDTLDNPELDDAFKAQVIDIPTEPVIGRHIGKNVDPDAIARARADLVRALVGPVAEKLESIYRGLEVTAPYSPDARQAGQRSLRNGLLNLLTTGSDRGSDLASRQYDNATNMTDRYAAMAISARNWTAGAPALLGDFRTRFAGDPLVFDKWLTASAQAPDDGAIERMRATLTAPDFPRTNPNRLRSLLGSFVMANPVQFARADGLGFRFVTEAVAEIDKVNPQVASRILTGFRILPTLETRRRDVGLDALRALKEQHTLSRNVSEILDRIIAG</sequence>
<comment type="similarity">
    <text evidence="3">Belongs to the peptidase M1 family.</text>
</comment>
<dbReference type="FunFam" id="3.30.2010.30:FF:000002">
    <property type="entry name" value="Putative aminopeptidase N"/>
    <property type="match status" value="1"/>
</dbReference>
<dbReference type="Proteomes" id="UP000194474">
    <property type="component" value="Unassembled WGS sequence"/>
</dbReference>
<name>A0A1Y6EF63_9HYPH</name>
<evidence type="ECO:0000256" key="4">
    <source>
        <dbReference type="ARBA" id="ARBA00012564"/>
    </source>
</evidence>
<dbReference type="GO" id="GO:0006508">
    <property type="term" value="P:proteolysis"/>
    <property type="evidence" value="ECO:0007669"/>
    <property type="project" value="UniProtKB-UniRule"/>
</dbReference>
<dbReference type="InterPro" id="IPR042097">
    <property type="entry name" value="Aminopeptidase_N-like_N_sf"/>
</dbReference>
<dbReference type="EMBL" id="FXWK01000001">
    <property type="protein sequence ID" value="SMQ61227.1"/>
    <property type="molecule type" value="Genomic_DNA"/>
</dbReference>
<organism evidence="17 18">
    <name type="scientific">Devosia lucknowensis</name>
    <dbReference type="NCBI Taxonomy" id="1096929"/>
    <lineage>
        <taxon>Bacteria</taxon>
        <taxon>Pseudomonadati</taxon>
        <taxon>Pseudomonadota</taxon>
        <taxon>Alphaproteobacteria</taxon>
        <taxon>Hyphomicrobiales</taxon>
        <taxon>Devosiaceae</taxon>
        <taxon>Devosia</taxon>
    </lineage>
</organism>
<comment type="cofactor">
    <cofactor evidence="2">
        <name>Zn(2+)</name>
        <dbReference type="ChEBI" id="CHEBI:29105"/>
    </cofactor>
</comment>
<dbReference type="Gene3D" id="2.60.40.1730">
    <property type="entry name" value="tricorn interacting facor f3 domain"/>
    <property type="match status" value="1"/>
</dbReference>
<evidence type="ECO:0000256" key="10">
    <source>
        <dbReference type="ARBA" id="ARBA00022833"/>
    </source>
</evidence>
<dbReference type="Pfam" id="PF17432">
    <property type="entry name" value="DUF3458_C"/>
    <property type="match status" value="1"/>
</dbReference>
<dbReference type="GO" id="GO:0016285">
    <property type="term" value="F:alanyl aminopeptidase activity"/>
    <property type="evidence" value="ECO:0007669"/>
    <property type="project" value="UniProtKB-EC"/>
</dbReference>
<gene>
    <name evidence="17" type="ORF">SAMN06295905_0491</name>
</gene>
<dbReference type="FunFam" id="2.60.40.1840:FF:000001">
    <property type="entry name" value="Aminopeptidase N"/>
    <property type="match status" value="1"/>
</dbReference>
<dbReference type="RefSeq" id="WP_086468948.1">
    <property type="nucleotide sequence ID" value="NZ_FXWK01000001.1"/>
</dbReference>
<dbReference type="InterPro" id="IPR024601">
    <property type="entry name" value="Peptidase_M1_pepN_C"/>
</dbReference>
<dbReference type="InterPro" id="IPR012779">
    <property type="entry name" value="Peptidase_M1_pepN"/>
</dbReference>
<keyword evidence="11" id="KW-0482">Metalloprotease</keyword>
<evidence type="ECO:0000259" key="15">
    <source>
        <dbReference type="Pfam" id="PF17432"/>
    </source>
</evidence>
<protein>
    <recommendedName>
        <fullName evidence="5 12">Aminopeptidase N</fullName>
        <ecNumber evidence="4 12">3.4.11.2</ecNumber>
    </recommendedName>
</protein>
<keyword evidence="18" id="KW-1185">Reference proteome</keyword>
<dbReference type="CDD" id="cd09600">
    <property type="entry name" value="M1_APN"/>
    <property type="match status" value="1"/>
</dbReference>
<dbReference type="InterPro" id="IPR037144">
    <property type="entry name" value="Peptidase_M1_pepN_C_sf"/>
</dbReference>
<dbReference type="PANTHER" id="PTHR46322:SF1">
    <property type="entry name" value="PUROMYCIN-SENSITIVE AMINOPEPTIDASE"/>
    <property type="match status" value="1"/>
</dbReference>
<evidence type="ECO:0000313" key="18">
    <source>
        <dbReference type="Proteomes" id="UP000194474"/>
    </source>
</evidence>
<dbReference type="InterPro" id="IPR027268">
    <property type="entry name" value="Peptidase_M4/M1_CTD_sf"/>
</dbReference>
<keyword evidence="6 17" id="KW-0031">Aminopeptidase</keyword>